<evidence type="ECO:0000313" key="1">
    <source>
        <dbReference type="EMBL" id="PWR25860.1"/>
    </source>
</evidence>
<evidence type="ECO:0000313" key="2">
    <source>
        <dbReference type="Proteomes" id="UP000245461"/>
    </source>
</evidence>
<evidence type="ECO:0008006" key="3">
    <source>
        <dbReference type="Google" id="ProtNLM"/>
    </source>
</evidence>
<organism evidence="1 2">
    <name type="scientific">Zavarzinia aquatilis</name>
    <dbReference type="NCBI Taxonomy" id="2211142"/>
    <lineage>
        <taxon>Bacteria</taxon>
        <taxon>Pseudomonadati</taxon>
        <taxon>Pseudomonadota</taxon>
        <taxon>Alphaproteobacteria</taxon>
        <taxon>Rhodospirillales</taxon>
        <taxon>Zavarziniaceae</taxon>
        <taxon>Zavarzinia</taxon>
    </lineage>
</organism>
<proteinExistence type="predicted"/>
<dbReference type="EMBL" id="QGLE01000001">
    <property type="protein sequence ID" value="PWR25860.1"/>
    <property type="molecule type" value="Genomic_DNA"/>
</dbReference>
<comment type="caution">
    <text evidence="1">The sequence shown here is derived from an EMBL/GenBank/DDBJ whole genome shotgun (WGS) entry which is preliminary data.</text>
</comment>
<dbReference type="AlphaFoldDB" id="A0A317EIG4"/>
<sequence length="166" mass="17409">MNRAMLFHASIPARDPAKVAAVLADIWQGEAMPFPPVPGAHVVFAGDGRATTLEIYPHDRTLVPSDAGVAIGTAAPVAGAVGDHVAIASPRSVTEIEAIAGKAGWRVQLATRGGIFDVVELWLEDRYLVEVLTPDMQAAYIDRVTPGNWRAMLSAPLLAPGGVLPG</sequence>
<name>A0A317EIG4_9PROT</name>
<reference evidence="1 2" key="1">
    <citation type="submission" date="2018-05" db="EMBL/GenBank/DDBJ databases">
        <title>Zavarzinia sp. HR-AS.</title>
        <authorList>
            <person name="Lee Y."/>
            <person name="Jeon C.O."/>
        </authorList>
    </citation>
    <scope>NUCLEOTIDE SEQUENCE [LARGE SCALE GENOMIC DNA]</scope>
    <source>
        <strain evidence="1 2">HR-AS</strain>
    </source>
</reference>
<accession>A0A317EIG4</accession>
<gene>
    <name evidence="1" type="ORF">DKG74_02600</name>
</gene>
<keyword evidence="2" id="KW-1185">Reference proteome</keyword>
<dbReference type="Proteomes" id="UP000245461">
    <property type="component" value="Unassembled WGS sequence"/>
</dbReference>
<protein>
    <recommendedName>
        <fullName evidence="3">VOC domain-containing protein</fullName>
    </recommendedName>
</protein>